<dbReference type="RefSeq" id="WP_318600936.1">
    <property type="nucleotide sequence ID" value="NZ_JAWSTH010000140.1"/>
</dbReference>
<dbReference type="EMBL" id="JAWSTH010000140">
    <property type="protein sequence ID" value="MDW5598408.1"/>
    <property type="molecule type" value="Genomic_DNA"/>
</dbReference>
<evidence type="ECO:0000313" key="2">
    <source>
        <dbReference type="EMBL" id="MDW5598408.1"/>
    </source>
</evidence>
<dbReference type="PANTHER" id="PTHR39441">
    <property type="entry name" value="DUF2252 DOMAIN-CONTAINING PROTEIN"/>
    <property type="match status" value="1"/>
</dbReference>
<keyword evidence="3" id="KW-1185">Reference proteome</keyword>
<comment type="caution">
    <text evidence="2">The sequence shown here is derived from an EMBL/GenBank/DDBJ whole genome shotgun (WGS) entry which is preliminary data.</text>
</comment>
<dbReference type="PANTHER" id="PTHR39441:SF1">
    <property type="entry name" value="DUF2252 DOMAIN-CONTAINING PROTEIN"/>
    <property type="match status" value="1"/>
</dbReference>
<protein>
    <submittedName>
        <fullName evidence="2">DUF2252 domain-containing protein</fullName>
    </submittedName>
</protein>
<accession>A0ABU4HYV7</accession>
<organism evidence="2 3">
    <name type="scientific">Conexibacter stalactiti</name>
    <dbReference type="NCBI Taxonomy" id="1940611"/>
    <lineage>
        <taxon>Bacteria</taxon>
        <taxon>Bacillati</taxon>
        <taxon>Actinomycetota</taxon>
        <taxon>Thermoleophilia</taxon>
        <taxon>Solirubrobacterales</taxon>
        <taxon>Conexibacteraceae</taxon>
        <taxon>Conexibacter</taxon>
    </lineage>
</organism>
<feature type="region of interest" description="Disordered" evidence="1">
    <location>
        <begin position="1"/>
        <end position="46"/>
    </location>
</feature>
<evidence type="ECO:0000313" key="3">
    <source>
        <dbReference type="Proteomes" id="UP001284601"/>
    </source>
</evidence>
<proteinExistence type="predicted"/>
<feature type="compositionally biased region" description="Basic and acidic residues" evidence="1">
    <location>
        <begin position="18"/>
        <end position="34"/>
    </location>
</feature>
<sequence length="474" mass="52223">MVTAAPTQTAAGPSPPGADERAARGRAARAEVPRRAHGAWSAPADRRSPLELLEQQAQTRVPELVPIRYGRMLVSPFTFYRGAAYVMAADLAGLPRTNLDTQLCGDAHLSNFGVYAAPDRDLVFDVNDFDETLPGPFEWDVKRLVTSFAVAGRDRGFDAAQRTVVNRAVSRAYREAIHRYAAMSELDLWYSRISLDALMRQIAAVASAKQLKRAEKNIAKARSKDSVRALAKLTETVDGQLRIRSAPPVVVATRDLFAPAQQAEVDDAIARMLRSYRETLPYDRRRLLERYRYVDAARKVVGVGSVGTRAWIVLLLGRRGDPLFLQLKEAEASVLEPFLGASEFGNHGERVVEGQRLTQAANDITLGWLRVTGVDGREHDYYVRQLWDAKGSALVELMDPRALEEYAKVCGEALARAHARAGDALPIAHYLGRSDAFDRALATFAEAYADQNEQDYATMRAAVEAGTIAVRTGV</sequence>
<gene>
    <name evidence="2" type="ORF">R7226_28875</name>
</gene>
<name>A0ABU4HYV7_9ACTN</name>
<evidence type="ECO:0000256" key="1">
    <source>
        <dbReference type="SAM" id="MobiDB-lite"/>
    </source>
</evidence>
<reference evidence="3" key="1">
    <citation type="submission" date="2023-07" db="EMBL/GenBank/DDBJ databases">
        <title>Conexibacter stalactiti sp. nov., isolated from stalactites in a lava cave and emended description of the genus Conexibacter.</title>
        <authorList>
            <person name="Lee S.D."/>
        </authorList>
    </citation>
    <scope>NUCLEOTIDE SEQUENCE [LARGE SCALE GENOMIC DNA]</scope>
    <source>
        <strain evidence="3">KCTC 39840</strain>
    </source>
</reference>
<dbReference type="Pfam" id="PF10009">
    <property type="entry name" value="DUF2252"/>
    <property type="match status" value="1"/>
</dbReference>
<feature type="compositionally biased region" description="Polar residues" evidence="1">
    <location>
        <begin position="1"/>
        <end position="11"/>
    </location>
</feature>
<dbReference type="Proteomes" id="UP001284601">
    <property type="component" value="Unassembled WGS sequence"/>
</dbReference>
<dbReference type="InterPro" id="IPR018721">
    <property type="entry name" value="DUF2252"/>
</dbReference>
<reference evidence="2 3" key="2">
    <citation type="submission" date="2023-10" db="EMBL/GenBank/DDBJ databases">
        <authorList>
            <person name="Han X.F."/>
        </authorList>
    </citation>
    <scope>NUCLEOTIDE SEQUENCE [LARGE SCALE GENOMIC DNA]</scope>
    <source>
        <strain evidence="2 3">KCTC 39840</strain>
    </source>
</reference>